<dbReference type="RefSeq" id="WP_113952741.1">
    <property type="nucleotide sequence ID" value="NZ_QNRT01000001.1"/>
</dbReference>
<dbReference type="OrthoDB" id="9793736at2"/>
<dbReference type="InterPro" id="IPR036249">
    <property type="entry name" value="Thioredoxin-like_sf"/>
</dbReference>
<reference evidence="2 3" key="1">
    <citation type="submission" date="2018-06" db="EMBL/GenBank/DDBJ databases">
        <title>Genomic Encyclopedia of Type Strains, Phase IV (KMG-IV): sequencing the most valuable type-strain genomes for metagenomic binning, comparative biology and taxonomic classification.</title>
        <authorList>
            <person name="Goeker M."/>
        </authorList>
    </citation>
    <scope>NUCLEOTIDE SEQUENCE [LARGE SCALE GENOMIC DNA]</scope>
    <source>
        <strain evidence="2 3">DSM 24032</strain>
    </source>
</reference>
<gene>
    <name evidence="2" type="ORF">DFR28_101529</name>
</gene>
<dbReference type="SUPFAM" id="SSF52833">
    <property type="entry name" value="Thioredoxin-like"/>
    <property type="match status" value="1"/>
</dbReference>
<evidence type="ECO:0000259" key="1">
    <source>
        <dbReference type="PROSITE" id="PS50404"/>
    </source>
</evidence>
<dbReference type="InParanoid" id="A0A395JN99"/>
<dbReference type="CDD" id="cd00570">
    <property type="entry name" value="GST_N_family"/>
    <property type="match status" value="1"/>
</dbReference>
<evidence type="ECO:0000313" key="3">
    <source>
        <dbReference type="Proteomes" id="UP000253083"/>
    </source>
</evidence>
<accession>A0A395JN99</accession>
<protein>
    <submittedName>
        <fullName evidence="2">Glutathione S-transferase-like protein</fullName>
    </submittedName>
</protein>
<dbReference type="InterPro" id="IPR004045">
    <property type="entry name" value="Glutathione_S-Trfase_N"/>
</dbReference>
<name>A0A395JN99_9GAMM</name>
<dbReference type="Proteomes" id="UP000253083">
    <property type="component" value="Unassembled WGS sequence"/>
</dbReference>
<dbReference type="GO" id="GO:0016740">
    <property type="term" value="F:transferase activity"/>
    <property type="evidence" value="ECO:0007669"/>
    <property type="project" value="UniProtKB-KW"/>
</dbReference>
<dbReference type="PROSITE" id="PS50404">
    <property type="entry name" value="GST_NTER"/>
    <property type="match status" value="1"/>
</dbReference>
<dbReference type="Pfam" id="PF13417">
    <property type="entry name" value="GST_N_3"/>
    <property type="match status" value="1"/>
</dbReference>
<dbReference type="EMBL" id="QNRT01000001">
    <property type="protein sequence ID" value="RBP53144.1"/>
    <property type="molecule type" value="Genomic_DNA"/>
</dbReference>
<proteinExistence type="predicted"/>
<sequence>MDTTKETKLALYYSKYCFFCQKVLTFMRGGDFDVELRNTSDREHAQALMAGGGKTQVPCLRIEQANGDVQWMYESDDIIRYLG</sequence>
<dbReference type="Gene3D" id="3.40.30.10">
    <property type="entry name" value="Glutaredoxin"/>
    <property type="match status" value="1"/>
</dbReference>
<keyword evidence="3" id="KW-1185">Reference proteome</keyword>
<evidence type="ECO:0000313" key="2">
    <source>
        <dbReference type="EMBL" id="RBP53144.1"/>
    </source>
</evidence>
<keyword evidence="2" id="KW-0808">Transferase</keyword>
<dbReference type="AlphaFoldDB" id="A0A395JN99"/>
<organism evidence="2 3">
    <name type="scientific">Arenicella xantha</name>
    <dbReference type="NCBI Taxonomy" id="644221"/>
    <lineage>
        <taxon>Bacteria</taxon>
        <taxon>Pseudomonadati</taxon>
        <taxon>Pseudomonadota</taxon>
        <taxon>Gammaproteobacteria</taxon>
        <taxon>Arenicellales</taxon>
        <taxon>Arenicellaceae</taxon>
        <taxon>Arenicella</taxon>
    </lineage>
</organism>
<dbReference type="PROSITE" id="PS51354">
    <property type="entry name" value="GLUTAREDOXIN_2"/>
    <property type="match status" value="1"/>
</dbReference>
<comment type="caution">
    <text evidence="2">The sequence shown here is derived from an EMBL/GenBank/DDBJ whole genome shotgun (WGS) entry which is preliminary data.</text>
</comment>
<feature type="domain" description="GST N-terminal" evidence="1">
    <location>
        <begin position="7"/>
        <end position="83"/>
    </location>
</feature>